<sequence length="64" mass="7120">MTERVGPWVGDLVHDPVTHKNATLTDVRSDGTYQLRDPDGFGQWSAQDPGRLSVVIRRADRTDG</sequence>
<dbReference type="RefSeq" id="WP_386436228.1">
    <property type="nucleotide sequence ID" value="NZ_JBHSBB010000029.1"/>
</dbReference>
<dbReference type="Proteomes" id="UP001595765">
    <property type="component" value="Unassembled WGS sequence"/>
</dbReference>
<accession>A0ABV8HUV3</accession>
<reference evidence="2" key="1">
    <citation type="journal article" date="2019" name="Int. J. Syst. Evol. Microbiol.">
        <title>The Global Catalogue of Microorganisms (GCM) 10K type strain sequencing project: providing services to taxonomists for standard genome sequencing and annotation.</title>
        <authorList>
            <consortium name="The Broad Institute Genomics Platform"/>
            <consortium name="The Broad Institute Genome Sequencing Center for Infectious Disease"/>
            <person name="Wu L."/>
            <person name="Ma J."/>
        </authorList>
    </citation>
    <scope>NUCLEOTIDE SEQUENCE [LARGE SCALE GENOMIC DNA]</scope>
    <source>
        <strain evidence="2">CGMCC 4.7237</strain>
    </source>
</reference>
<keyword evidence="2" id="KW-1185">Reference proteome</keyword>
<protein>
    <submittedName>
        <fullName evidence="1">Uncharacterized protein</fullName>
    </submittedName>
</protein>
<comment type="caution">
    <text evidence="1">The sequence shown here is derived from an EMBL/GenBank/DDBJ whole genome shotgun (WGS) entry which is preliminary data.</text>
</comment>
<evidence type="ECO:0000313" key="2">
    <source>
        <dbReference type="Proteomes" id="UP001595765"/>
    </source>
</evidence>
<organism evidence="1 2">
    <name type="scientific">Streptomyces polygonati</name>
    <dbReference type="NCBI Taxonomy" id="1617087"/>
    <lineage>
        <taxon>Bacteria</taxon>
        <taxon>Bacillati</taxon>
        <taxon>Actinomycetota</taxon>
        <taxon>Actinomycetes</taxon>
        <taxon>Kitasatosporales</taxon>
        <taxon>Streptomycetaceae</taxon>
        <taxon>Streptomyces</taxon>
    </lineage>
</organism>
<gene>
    <name evidence="1" type="ORF">ACFO3J_30385</name>
</gene>
<dbReference type="EMBL" id="JBHSBB010000029">
    <property type="protein sequence ID" value="MFC4035748.1"/>
    <property type="molecule type" value="Genomic_DNA"/>
</dbReference>
<name>A0ABV8HUV3_9ACTN</name>
<proteinExistence type="predicted"/>
<evidence type="ECO:0000313" key="1">
    <source>
        <dbReference type="EMBL" id="MFC4035748.1"/>
    </source>
</evidence>